<evidence type="ECO:0000313" key="1">
    <source>
        <dbReference type="EMBL" id="KAJ1162559.1"/>
    </source>
</evidence>
<protein>
    <submittedName>
        <fullName evidence="1">Uncharacterized protein</fullName>
    </submittedName>
</protein>
<accession>A0AAV7SFG7</accession>
<comment type="caution">
    <text evidence="1">The sequence shown here is derived from an EMBL/GenBank/DDBJ whole genome shotgun (WGS) entry which is preliminary data.</text>
</comment>
<evidence type="ECO:0000313" key="2">
    <source>
        <dbReference type="Proteomes" id="UP001066276"/>
    </source>
</evidence>
<keyword evidence="2" id="KW-1185">Reference proteome</keyword>
<name>A0AAV7SFG7_PLEWA</name>
<proteinExistence type="predicted"/>
<gene>
    <name evidence="1" type="ORF">NDU88_003027</name>
</gene>
<sequence length="77" mass="8586">MPPLESALSNYAPTCSSWRPLVCRSVVSSGLTARFNFSPRIRNAGLHHHLVACVDHSPRVPPDVWCRCFQLRVQEGA</sequence>
<organism evidence="1 2">
    <name type="scientific">Pleurodeles waltl</name>
    <name type="common">Iberian ribbed newt</name>
    <dbReference type="NCBI Taxonomy" id="8319"/>
    <lineage>
        <taxon>Eukaryota</taxon>
        <taxon>Metazoa</taxon>
        <taxon>Chordata</taxon>
        <taxon>Craniata</taxon>
        <taxon>Vertebrata</taxon>
        <taxon>Euteleostomi</taxon>
        <taxon>Amphibia</taxon>
        <taxon>Batrachia</taxon>
        <taxon>Caudata</taxon>
        <taxon>Salamandroidea</taxon>
        <taxon>Salamandridae</taxon>
        <taxon>Pleurodelinae</taxon>
        <taxon>Pleurodeles</taxon>
    </lineage>
</organism>
<dbReference type="Proteomes" id="UP001066276">
    <property type="component" value="Chromosome 4_2"/>
</dbReference>
<dbReference type="AlphaFoldDB" id="A0AAV7SFG7"/>
<dbReference type="EMBL" id="JANPWB010000008">
    <property type="protein sequence ID" value="KAJ1162559.1"/>
    <property type="molecule type" value="Genomic_DNA"/>
</dbReference>
<reference evidence="1" key="1">
    <citation type="journal article" date="2022" name="bioRxiv">
        <title>Sequencing and chromosome-scale assembly of the giantPleurodeles waltlgenome.</title>
        <authorList>
            <person name="Brown T."/>
            <person name="Elewa A."/>
            <person name="Iarovenko S."/>
            <person name="Subramanian E."/>
            <person name="Araus A.J."/>
            <person name="Petzold A."/>
            <person name="Susuki M."/>
            <person name="Suzuki K.-i.T."/>
            <person name="Hayashi T."/>
            <person name="Toyoda A."/>
            <person name="Oliveira C."/>
            <person name="Osipova E."/>
            <person name="Leigh N.D."/>
            <person name="Simon A."/>
            <person name="Yun M.H."/>
        </authorList>
    </citation>
    <scope>NUCLEOTIDE SEQUENCE</scope>
    <source>
        <strain evidence="1">20211129_DDA</strain>
        <tissue evidence="1">Liver</tissue>
    </source>
</reference>